<gene>
    <name evidence="1" type="ORF">RUN39_v1_920097</name>
</gene>
<dbReference type="EMBL" id="LN899819">
    <property type="protein sequence ID" value="CUV14682.1"/>
    <property type="molecule type" value="Genomic_DNA"/>
</dbReference>
<dbReference type="AlphaFoldDB" id="A0A0S4TXB4"/>
<proteinExistence type="predicted"/>
<dbReference type="InterPro" id="IPR058003">
    <property type="entry name" value="Phage_gp12"/>
</dbReference>
<protein>
    <submittedName>
        <fullName evidence="1">Tail tuber protein B from phage</fullName>
    </submittedName>
</protein>
<evidence type="ECO:0000313" key="1">
    <source>
        <dbReference type="EMBL" id="CUV14682.1"/>
    </source>
</evidence>
<accession>A0A0S4TXB4</accession>
<sequence length="858" mass="93582">MKVVSSYQSVVRGVSEQVPQQRHPGQHYEQVNMLSDPVHGLARRHGSVTLDERLIDSSNLMTPSRVAWARNYREYSFFVAGTEYSLVYQAYERSAGDALPFCFVLNKDTGKFLNVNLVDPAALAPWIDGGVSAITTVGQFVVMAAQRLGPGYSMSDPFKDHSQQAVAWVRGGAYSRTYTLKVTRASDNTQFTATYTTMASSYPNLLNTSDIPATNPDGTVNKDYQKLVNDRVYAYNSAVNKWVGDAAADIQPQNIAQKLVESLTSQGFVNIGRLGGTVYFDNVTYASADDAGDGSLLRLVFNEVDDVSKLSGVHAPGKVVRIKAKGADPYYMVATGDQSGSTTGSWQTVTWEEAAAQVVTPGQVFALGAVSPDGKTFHVAATPAALAAATGLAVPGYSTSKCGDSATRGAVPYFFGRRITLLTVFQDRLVIVANGVVFLSRTGDYFNWFRDSAISVKDDDPIEVYALGAEDDIIHRSVTYSKDLFMFGERKQYAISGRVALTPKTAAIMAAANERDSTHAQPCVVGNLLFYGKYAASTSQIGPSQYAGAVSQFQLGLFQDTPETFKISQQLGLYLHGRPTELAAMSSPSTVFLRTDGYDNGVYVYSFIDQPGSQQRAFDSWSRWQWAPEVGQIIGMSAYKATLYVFVLRIRGAETWVACEKFTMDSTLSDRPYLDMQRRAMDYMANVGFLGKTANAPANGAVGATGDIMFMGASLSGFDAFWQDMLGGAPDPNAYVGMEFDSYVVPTQPFTRDQNNNSIVNGRLVVTRYSVSVSETGGMLATLRANGTEKQVLYFNGRLVGHSNNLPSRQPVTTTVLNVPAGRSNMEHTIKLQSVRWLPLTVTAMEWVGQFFNNARRV</sequence>
<name>A0A0S4TXB4_RALSL</name>
<organism evidence="1">
    <name type="scientific">Ralstonia solanacearum</name>
    <name type="common">Pseudomonas solanacearum</name>
    <dbReference type="NCBI Taxonomy" id="305"/>
    <lineage>
        <taxon>Bacteria</taxon>
        <taxon>Pseudomonadati</taxon>
        <taxon>Pseudomonadota</taxon>
        <taxon>Betaproteobacteria</taxon>
        <taxon>Burkholderiales</taxon>
        <taxon>Burkholderiaceae</taxon>
        <taxon>Ralstonia</taxon>
        <taxon>Ralstonia solanacearum species complex</taxon>
    </lineage>
</organism>
<dbReference type="Pfam" id="PF25675">
    <property type="entry name" value="Phage_nozzle"/>
    <property type="match status" value="2"/>
</dbReference>
<reference evidence="1" key="1">
    <citation type="submission" date="2015-10" db="EMBL/GenBank/DDBJ databases">
        <authorList>
            <person name="Gilbert D.G."/>
        </authorList>
    </citation>
    <scope>NUCLEOTIDE SEQUENCE</scope>
    <source>
        <strain evidence="1">Phyl III-seqv23</strain>
    </source>
</reference>